<dbReference type="InterPro" id="IPR009081">
    <property type="entry name" value="PP-bd_ACP"/>
</dbReference>
<protein>
    <submittedName>
        <fullName evidence="5">Amino acid adenylation domain-containing protein</fullName>
    </submittedName>
</protein>
<dbReference type="InterPro" id="IPR036736">
    <property type="entry name" value="ACP-like_sf"/>
</dbReference>
<feature type="domain" description="Carrier" evidence="4">
    <location>
        <begin position="1053"/>
        <end position="1130"/>
    </location>
</feature>
<dbReference type="Pfam" id="PF00975">
    <property type="entry name" value="Thioesterase"/>
    <property type="match status" value="1"/>
</dbReference>
<dbReference type="Gene3D" id="2.30.38.10">
    <property type="entry name" value="Luciferase, Domain 3"/>
    <property type="match status" value="4"/>
</dbReference>
<dbReference type="InterPro" id="IPR001242">
    <property type="entry name" value="Condensation_dom"/>
</dbReference>
<gene>
    <name evidence="5" type="ORF">SG35_028535</name>
</gene>
<dbReference type="NCBIfam" id="NF003417">
    <property type="entry name" value="PRK04813.1"/>
    <property type="match status" value="4"/>
</dbReference>
<dbReference type="EMBL" id="CP059736">
    <property type="protein sequence ID" value="WDE02364.1"/>
    <property type="molecule type" value="Genomic_DNA"/>
</dbReference>
<dbReference type="InterPro" id="IPR000873">
    <property type="entry name" value="AMP-dep_synth/lig_dom"/>
</dbReference>
<dbReference type="Pfam" id="PF00668">
    <property type="entry name" value="Condensation"/>
    <property type="match status" value="4"/>
</dbReference>
<dbReference type="Gene3D" id="1.10.10.1830">
    <property type="entry name" value="Non-ribosomal peptide synthase, adenylation domain"/>
    <property type="match status" value="1"/>
</dbReference>
<dbReference type="FunFam" id="3.30.300.30:FF:000010">
    <property type="entry name" value="Enterobactin synthetase component F"/>
    <property type="match status" value="3"/>
</dbReference>
<dbReference type="SUPFAM" id="SSF47336">
    <property type="entry name" value="ACP-like"/>
    <property type="match status" value="3"/>
</dbReference>
<dbReference type="InterPro" id="IPR044894">
    <property type="entry name" value="TubC_N_sf"/>
</dbReference>
<dbReference type="CDD" id="cd19531">
    <property type="entry name" value="LCL_NRPS-like"/>
    <property type="match status" value="4"/>
</dbReference>
<dbReference type="Gene3D" id="3.30.300.30">
    <property type="match status" value="4"/>
</dbReference>
<dbReference type="SMART" id="SM00823">
    <property type="entry name" value="PKS_PP"/>
    <property type="match status" value="4"/>
</dbReference>
<dbReference type="Gene3D" id="3.30.559.10">
    <property type="entry name" value="Chloramphenicol acetyltransferase-like domain"/>
    <property type="match status" value="4"/>
</dbReference>
<feature type="domain" description="Carrier" evidence="4">
    <location>
        <begin position="4297"/>
        <end position="4374"/>
    </location>
</feature>
<dbReference type="InterPro" id="IPR001031">
    <property type="entry name" value="Thioesterase"/>
</dbReference>
<dbReference type="Pfam" id="PF18563">
    <property type="entry name" value="TubC_N"/>
    <property type="match status" value="1"/>
</dbReference>
<dbReference type="Pfam" id="PF00501">
    <property type="entry name" value="AMP-binding"/>
    <property type="match status" value="4"/>
</dbReference>
<dbReference type="InterPro" id="IPR045851">
    <property type="entry name" value="AMP-bd_C_sf"/>
</dbReference>
<keyword evidence="2" id="KW-0596">Phosphopantetheine</keyword>
<proteinExistence type="predicted"/>
<dbReference type="PROSITE" id="PS50075">
    <property type="entry name" value="CARRIER"/>
    <property type="match status" value="4"/>
</dbReference>
<dbReference type="FunFam" id="3.30.559.10:FF:000012">
    <property type="entry name" value="Non-ribosomal peptide synthetase"/>
    <property type="match status" value="3"/>
</dbReference>
<dbReference type="InterPro" id="IPR010071">
    <property type="entry name" value="AA_adenyl_dom"/>
</dbReference>
<dbReference type="InterPro" id="IPR023213">
    <property type="entry name" value="CAT-like_dom_sf"/>
</dbReference>
<dbReference type="SUPFAM" id="SSF52777">
    <property type="entry name" value="CoA-dependent acyltransferases"/>
    <property type="match status" value="8"/>
</dbReference>
<dbReference type="GO" id="GO:0031177">
    <property type="term" value="F:phosphopantetheine binding"/>
    <property type="evidence" value="ECO:0007669"/>
    <property type="project" value="InterPro"/>
</dbReference>
<evidence type="ECO:0000259" key="4">
    <source>
        <dbReference type="PROSITE" id="PS50075"/>
    </source>
</evidence>
<dbReference type="Pfam" id="PF13193">
    <property type="entry name" value="AMP-binding_C"/>
    <property type="match status" value="3"/>
</dbReference>
<reference evidence="5 6" key="2">
    <citation type="journal article" date="2022" name="Mar. Drugs">
        <title>Bioassay-Guided Fractionation Leads to the Detection of Cholic Acid Generated by the Rare Thalassomonas sp.</title>
        <authorList>
            <person name="Pheiffer F."/>
            <person name="Schneider Y.K."/>
            <person name="Hansen E.H."/>
            <person name="Andersen J.H."/>
            <person name="Isaksson J."/>
            <person name="Busche T."/>
            <person name="R C."/>
            <person name="Kalinowski J."/>
            <person name="Zyl L.V."/>
            <person name="Trindade M."/>
        </authorList>
    </citation>
    <scope>NUCLEOTIDE SEQUENCE [LARGE SCALE GENOMIC DNA]</scope>
    <source>
        <strain evidence="5 6">A5K-106</strain>
    </source>
</reference>
<dbReference type="NCBIfam" id="TIGR01733">
    <property type="entry name" value="AA-adenyl-dom"/>
    <property type="match status" value="4"/>
</dbReference>
<dbReference type="FunFam" id="3.30.300.30:FF:000015">
    <property type="entry name" value="Nonribosomal peptide synthase SidD"/>
    <property type="match status" value="1"/>
</dbReference>
<dbReference type="GO" id="GO:0043041">
    <property type="term" value="P:amino acid activation for nonribosomal peptide biosynthetic process"/>
    <property type="evidence" value="ECO:0007669"/>
    <property type="project" value="TreeGrafter"/>
</dbReference>
<dbReference type="CDD" id="cd05930">
    <property type="entry name" value="A_NRPS"/>
    <property type="match status" value="2"/>
</dbReference>
<evidence type="ECO:0000313" key="6">
    <source>
        <dbReference type="Proteomes" id="UP000032568"/>
    </source>
</evidence>
<organism evidence="5 6">
    <name type="scientific">Thalassomonas actiniarum</name>
    <dbReference type="NCBI Taxonomy" id="485447"/>
    <lineage>
        <taxon>Bacteria</taxon>
        <taxon>Pseudomonadati</taxon>
        <taxon>Pseudomonadota</taxon>
        <taxon>Gammaproteobacteria</taxon>
        <taxon>Alteromonadales</taxon>
        <taxon>Colwelliaceae</taxon>
        <taxon>Thalassomonas</taxon>
    </lineage>
</organism>
<dbReference type="PROSITE" id="PS00455">
    <property type="entry name" value="AMP_BINDING"/>
    <property type="match status" value="4"/>
</dbReference>
<dbReference type="PANTHER" id="PTHR45527:SF1">
    <property type="entry name" value="FATTY ACID SYNTHASE"/>
    <property type="match status" value="1"/>
</dbReference>
<sequence length="4612" mass="510683">MSINIADIIKRAAAQGVLLHVDDSELRFKLKVKAFPAEIKQEIVANKKAIIEFLNKIQVGRTANKTAAAPIVKAQRNQGVLPTSYAQRRLLLIDKLQGGSSEYNSPRIFEVSGKLDLTLLNKVFTTIIERHEITRTIYTELDGEMYQRIRPMSDINFQLREQDLTHLDKSVQQQEVMRLIADDFKTPFNLSQDLMLRVSYFKTDEALGVFLLNMHHIATDGWSMELLTREFLTLYDAYYKGEENPLPVLEIQYADYAAWQSSGAEAEKIATQLQYWEKQLDAIPSVHSLTLDKARPALKQNDGAFVRGVLPKEVSKGLMDIAKGHNLTPFMLCHAALSLLLSRHSNSDDIVIGTPVANRLQKKLEPLIGFFVNTLVLRADTAHGMLSDYFKHIRQVNLEAQANQDVPFEQLVERLKVPRSSNHSPLFQIMMTTNTDYGINHDTTKQLAGLDIRPYRSETIQAKFDLDIALNLHDEGIDINWTYDVSLFSEQTITRLNDHLCRLLTGLSEVTEASIAPQCLPMLSEAETHHLVSELNETAMDYPKNKCIHELFEQQVKETPDKVAVVFEDTQLTYKALNEQANQLAHYLVEEQGVKPDTLVGLCVERSLEMVVGILGILKAGGAYVPLDPNYPQARLDYMIKDASLTTIVSHGQALPALTAFTGHVINLDTQDAYRHYSSENIIQSALGLSSSHLMYVIYTSGSTGQPKGVMVEHCSVSNLIFSQKVSYGFDDTVNETGILLANYAFDASVEQLFLMLLTGAKVLIPKKDDLLSSEKLCAHITGHKVTHIDSTPSHLLSFIAELNFEHIKRVVSGGESFIPQLCELSDTEVFNVYGPTEACVTSHISKSYNSIGKGIGNSHTLILSNQQQLIAKGGVGELYIGGDGLARGYLNRPELTAERFIENPFYDDSDPNSAERLYRTGDLVRYLPDGNVAFIGRVDDQVKIRGFRIELAEVESQLSAQAGVDSALVMAKELAGGLQLVGYIKANHELDKDAQVTLAAQVEAGLSTQLPEYMVPSILMVVNEWPLTPNGKVDRKALPAPDGSALQGEYVAPQTDTEKALVEIFSKLLTIAADKISTTANFFELGGHSLLSIRLISSIRTCFEVELPVQAVFEAKSLSALSLAIESHRGGMLRAPLEVIARTKDSYAVSFAQQRLWFIDQLQGGSAQYNMPMAFDVQGNLDVSLIDDVFTQILARHEVLRTVYVEADGEAKQRIRPMSALDFAIGVEDMRHLTGEMQAQAVQERVEADITTAFDLSSDVMLRVRYLRTADEAGVLVFNMHHIASDGWSMEVLTKEFFALYDAFSHGLANPLPALAIQYADYAHWQHTQLAGEVLDRQLEYWEKQLEEAPAVHSLPLSKPRSEVKQYAGAVIKGHLPAKVSEQLQALARQHQLTPFMLLHAALSLVLSRHSNSADIVIGTPVANRLQEELAPLIGFFVNTLVLRTDTAHATLSDYFKHIRQVHLAAQANQDVPFEQLVDRLKVPRSSSHSPLFQIMMTTNTDYGVSNDNTSSQLADLAITPYQSETVQAKFDLDISLNLHHEGIDLNWTYDVSLFSEQAITRLNDHLCRLLTGLSEVTEAGIAPQHLPMLSEAETHHLVSELNETAMDYPQDKCIHELFEQQAKDNPDKVAVVFEDTQLTYKALNEQANQLAHYLVEEHGIKADTLVGVCVERSLEMVVGILGILKAGGAYVPLDPNYPRARLDYMIEDASLTTIVSHGQALPALTAFTGHIINLDTQDAYRHYRSENIAKAALGLSSSHLAYVIYTSGSTGKPKGVLIPHIGIVRLVVEQGFMNLSHDTCMMQCANIAFDAATLELWGPLLNGGKSILYSGGQLVPELLNTEIKKHGANTLFLTTGLFREWSLDIPDDLPLEQLLTGGDVLDLETIKRVQNQLPGLQLSNAYGPTENTMISTIYSFKASHDGLIPIGQKLKTDHVYILDQKQRLVPKGVVGELYVGGDGLARGYFNRPELTAERFIENPFYDDSDPNSAERLYRTGDLVRYLPDGNVAFIGRVDDQVKIRGFRIELGEVESQLSTQAGVDSALVMAKELAGGLQLVGYIKANHELDKDAQVTLAAQVEAGLSTQLPEYMVPSILMVVNEWPLTPNGKVDRKALPAPDGSALQGEYVAPQTDTEKALVEIFSKLLTIAADKISTTANFFELGGHSLLSIRLISSIRTYFEVELPVQAVFEAKSLSALSLAIESHRGGMLRAPLEVIARTKDSYAVSFAQQRLWFIDQLQGGSAQYNMPMAFDVQGNLDVSLIDDVFTQILARHEVLRTVYVEADGEAKQRIRPMSALDFAIGVEDMRHLTGEMQAQAVQERVEADITTAFDLSSDVMLRVRYLRTADEAGVLVFNMHHIASDGWSMEVLTKEFFALYDAFSHGLANPLPALAIQYADYAHWQRTHLAGEVLDRQLEYWEKQLEEAPAVHSLPLSKPRPEVKQYAGAVIKGHLPAKVSEQLQALARQHQLTPFMLLHAALSLVLSRHSNSSDIVIGTPVANRLQEELAPLIGFFVNTLVLRADTGHDTLSDYFKHIRQVHLAAQANQDVPFEQLVDRLKVPRSTSHSPLFQIMMTTNTDYGVSNDNTSSQLADLAITPYQSETVQAKFDLDIGLNLHDEGIDLNWTYDVSLFSEQAITRLNDHLCRLLTGLSEVTEASIAPQRLPMLSEAETHHLVSELNETAMDYPQDKCIHELFEQQAKDNPDKVAVVFEDTQLTYKALNEQANQLAHYLVEEQGIKADTLVGVCVERSLEMVVGILGILKAGGAYLPLDPNYPQARLDYMIEDASLTTIVSHGQALPALTAFTGHIINLDTQDAYRHYRSENIAKAALGLSSSHLAYVIYTSGSTGKPKGVLIPHIGIVRLVVEQGFMNLSQDTCMMQCANIAFDAATLELWGPLLNGGKSILYSGGQLVPELLNTEIKKHGANTLFLTTGLFREWSLDIPDDLPLEQLLTGGDVLDLETIKRVQNQLPGLQLSNAYGPTENTMISTIYSFKASHDGLIPIGQKLKTDHVYILDQKQRLVPKGVVGELYVGGDGLARGYFNRPELTAERFIENPFYDDSDPNSAERLYRTGDLVRYLPDGNVAFIGRVDDQVKIRGFRIELGEVESQLSAQAGVDSALVMAKELAGGLQLVGYIKANHELDKDAQVTLAAQVEAGLSTQLPDYMVPSILMVVNEWPLTPNGKVDRKALPAPDGSALQGEYVAPQTDTEKALVEIFSKLLTIAADKISTTANFFELGGHSLLSIRLISSIRTCFEVELPVQAVFEAKSLSALSLAIESHRGGMLRAPLEVIARTKDSYAVSFAQQRLWFIDQLQGGSAQYNMPMAFDVQGNLDVSLIDDVFTQILARHEVLRTVYVEADGEAKQRIRPMSALDFAIGVEDMRHLTGEMQAQAVQERVEADITTAFDLSSDVMLRVRYLRTADEAGVLVFNMHHIASDGWSMEVLTKEFFALYDAFSHGLANPLPALAIQYADYAHWQRTHLAGEVLDRQLEYWEKQLEEAPAVHSLPLSKPRPEVKQYAGAVIKGHLPAKVSEQLQALARQHQLTPFMLLHAALSLVLSRHSNSADIVIGTPVANRQQEELTPLIGFFANTLVLRADTGHDTLSDYFKHIRQVHLAAQANQDVPFEQLVDKLKVPRSTSHSPLFQIMMTTNTDYGVSNDNTSSQLADLAITPYQSETVQAKFDLDISLNLHDEGIDLNWTYDVSLFSEQAITRLNDHLCRLLTGLSEVTEAGLAPQRLPMLSEAETHHLVSELNETAMDYPQDKCIHELFEQQAKDNPDKVAVVFEDTQLTYKTLNEQANQFAHYLVEEQGIKPDTLVGVCVERSLEMVVGILGVLKAGGAYLPLDPKYPQERLNHILADSGVQLVFTQAHIRTAIQSANTSYGSDWLVVDGLGLADSEHLCSDYQTSNLSCNELGLTTNNLAYVIYTSGSTGKPKGVMLEHQSVSNYLTNVQHYPHDDIRCTVMSTSLNFDATVTPLFGAWMRGGYLKVLSENHNIFNELGEVMQTEPSAMFKLTPAHLQGLELQQKVLGRHVVVVGGEAFSYDLARKIATMMPNSYFINEYGPTEATVGSSAEVFALNDLAELAGATDISIGRPILNTQLLVLDSDNELLPAGVTGELYIGGAGLARGYINRPELTAERFINNPYYDANNPVSSARLYRTGDLVRYLSDGRLEFVGRADDQVKIRGFRIELGEIEHQLNQSEVIDSALVVASEIAGMQQLVAYIKASEYELDEDEQVTLIAQVKVELSAQLPDYMVPSILMVVSEWPLTPNGKVDRKALPAPDGSALQGEYVAPQTDTEKALVEIFSKLLTIAADKISISANFFELGGHSLLVVRLASEIEKRLNIKVELKKFFNAPTIQMIALLCEGVEIDAGYKVVRAMSPIDPTNLSVFMIPGLASTENDFTWLATKLSKQGVNVYACPHKGLLDGEEPHASLEENVKELANGIMQKLNQYEKNETIKLVGHSFGGVLALETAKLLQSYGVKVDVSLVDVYFEQDKQKVKDGCKSQAKTNDYELSVDDHVDVKLIKTLNALANKQKNWFESYRPTFTDGIGINSIYAIDSIFCINTYHSYIEQLCSKNLTYTAIKADHMGILKHNDLSRLLQSGL</sequence>
<dbReference type="Gene3D" id="3.30.559.30">
    <property type="entry name" value="Nonribosomal peptide synthetase, condensation domain"/>
    <property type="match status" value="4"/>
</dbReference>
<keyword evidence="6" id="KW-1185">Reference proteome</keyword>
<evidence type="ECO:0000313" key="5">
    <source>
        <dbReference type="EMBL" id="WDE02364.1"/>
    </source>
</evidence>
<dbReference type="InterPro" id="IPR025110">
    <property type="entry name" value="AMP-bd_C"/>
</dbReference>
<evidence type="ECO:0000256" key="2">
    <source>
        <dbReference type="ARBA" id="ARBA00022450"/>
    </source>
</evidence>
<keyword evidence="3" id="KW-0597">Phosphoprotein</keyword>
<dbReference type="Pfam" id="PF00550">
    <property type="entry name" value="PP-binding"/>
    <property type="match status" value="4"/>
</dbReference>
<dbReference type="CDD" id="cd12117">
    <property type="entry name" value="A_NRPS_Srf_like"/>
    <property type="match status" value="2"/>
</dbReference>
<dbReference type="InterPro" id="IPR041464">
    <property type="entry name" value="TubC_N"/>
</dbReference>
<feature type="domain" description="Carrier" evidence="4">
    <location>
        <begin position="3205"/>
        <end position="3282"/>
    </location>
</feature>
<feature type="domain" description="Carrier" evidence="4">
    <location>
        <begin position="2129"/>
        <end position="2206"/>
    </location>
</feature>
<dbReference type="InterPro" id="IPR029058">
    <property type="entry name" value="AB_hydrolase_fold"/>
</dbReference>
<dbReference type="InterPro" id="IPR020845">
    <property type="entry name" value="AMP-binding_CS"/>
</dbReference>
<dbReference type="InterPro" id="IPR006162">
    <property type="entry name" value="Ppantetheine_attach_site"/>
</dbReference>
<evidence type="ECO:0000256" key="1">
    <source>
        <dbReference type="ARBA" id="ARBA00001957"/>
    </source>
</evidence>
<dbReference type="RefSeq" id="WP_274055518.1">
    <property type="nucleotide sequence ID" value="NZ_CP059736.1"/>
</dbReference>
<dbReference type="Gene3D" id="3.40.50.980">
    <property type="match status" value="8"/>
</dbReference>
<dbReference type="GO" id="GO:0005737">
    <property type="term" value="C:cytoplasm"/>
    <property type="evidence" value="ECO:0007669"/>
    <property type="project" value="TreeGrafter"/>
</dbReference>
<dbReference type="GO" id="GO:0044550">
    <property type="term" value="P:secondary metabolite biosynthetic process"/>
    <property type="evidence" value="ECO:0007669"/>
    <property type="project" value="UniProtKB-ARBA"/>
</dbReference>
<dbReference type="PROSITE" id="PS00012">
    <property type="entry name" value="PHOSPHOPANTETHEINE"/>
    <property type="match status" value="4"/>
</dbReference>
<dbReference type="SUPFAM" id="SSF56801">
    <property type="entry name" value="Acetyl-CoA synthetase-like"/>
    <property type="match status" value="4"/>
</dbReference>
<dbReference type="Proteomes" id="UP000032568">
    <property type="component" value="Chromosome pTact"/>
</dbReference>
<dbReference type="FunFam" id="2.30.38.10:FF:000001">
    <property type="entry name" value="Non-ribosomal peptide synthetase PvdI"/>
    <property type="match status" value="3"/>
</dbReference>
<name>A0AAE9YXV2_9GAMM</name>
<comment type="cofactor">
    <cofactor evidence="1">
        <name>pantetheine 4'-phosphate</name>
        <dbReference type="ChEBI" id="CHEBI:47942"/>
    </cofactor>
</comment>
<dbReference type="KEGG" id="tact:SG35_028535"/>
<dbReference type="GO" id="GO:0003824">
    <property type="term" value="F:catalytic activity"/>
    <property type="evidence" value="ECO:0007669"/>
    <property type="project" value="InterPro"/>
</dbReference>
<dbReference type="Gene3D" id="1.10.1200.10">
    <property type="entry name" value="ACP-like"/>
    <property type="match status" value="3"/>
</dbReference>
<dbReference type="InterPro" id="IPR020806">
    <property type="entry name" value="PKS_PP-bd"/>
</dbReference>
<accession>A0AAE9YXV2</accession>
<reference evidence="5 6" key="1">
    <citation type="journal article" date="2015" name="Genome Announc.">
        <title>Draft Genome Sequences of Marine Isolates of Thalassomonas viridans and Thalassomonas actiniarum.</title>
        <authorList>
            <person name="Olonade I."/>
            <person name="van Zyl L.J."/>
            <person name="Trindade M."/>
        </authorList>
    </citation>
    <scope>NUCLEOTIDE SEQUENCE [LARGE SCALE GENOMIC DNA]</scope>
    <source>
        <strain evidence="5 6">A5K-106</strain>
    </source>
</reference>
<evidence type="ECO:0000256" key="3">
    <source>
        <dbReference type="ARBA" id="ARBA00022553"/>
    </source>
</evidence>
<dbReference type="SUPFAM" id="SSF53474">
    <property type="entry name" value="alpha/beta-Hydrolases"/>
    <property type="match status" value="1"/>
</dbReference>
<dbReference type="FunFam" id="3.40.50.980:FF:000001">
    <property type="entry name" value="Non-ribosomal peptide synthetase"/>
    <property type="match status" value="4"/>
</dbReference>
<dbReference type="FunFam" id="3.40.50.12780:FF:000012">
    <property type="entry name" value="Non-ribosomal peptide synthetase"/>
    <property type="match status" value="3"/>
</dbReference>
<dbReference type="PANTHER" id="PTHR45527">
    <property type="entry name" value="NONRIBOSOMAL PEPTIDE SYNTHETASE"/>
    <property type="match status" value="1"/>
</dbReference>
<dbReference type="Gene3D" id="3.40.50.1820">
    <property type="entry name" value="alpha/beta hydrolase"/>
    <property type="match status" value="1"/>
</dbReference>